<dbReference type="Gene3D" id="3.30.70.1450">
    <property type="entry name" value="Regulator of K+ conductance, C-terminal domain"/>
    <property type="match status" value="1"/>
</dbReference>
<dbReference type="PROSITE" id="PS51201">
    <property type="entry name" value="RCK_N"/>
    <property type="match status" value="1"/>
</dbReference>
<feature type="domain" description="RCK C-terminal" evidence="2">
    <location>
        <begin position="140"/>
        <end position="223"/>
    </location>
</feature>
<evidence type="ECO:0000313" key="4">
    <source>
        <dbReference type="Proteomes" id="UP000287969"/>
    </source>
</evidence>
<dbReference type="InterPro" id="IPR036291">
    <property type="entry name" value="NAD(P)-bd_dom_sf"/>
</dbReference>
<organism evidence="3 4">
    <name type="scientific">Acidilutibacter cellobiosedens</name>
    <dbReference type="NCBI Taxonomy" id="2507161"/>
    <lineage>
        <taxon>Bacteria</taxon>
        <taxon>Bacillati</taxon>
        <taxon>Bacillota</taxon>
        <taxon>Tissierellia</taxon>
        <taxon>Tissierellales</taxon>
        <taxon>Acidilutibacteraceae</taxon>
        <taxon>Acidilutibacter</taxon>
    </lineage>
</organism>
<dbReference type="InterPro" id="IPR006037">
    <property type="entry name" value="RCK_C"/>
</dbReference>
<dbReference type="OrthoDB" id="9776294at2"/>
<reference evidence="4" key="1">
    <citation type="submission" date="2019-01" db="EMBL/GenBank/DDBJ databases">
        <title>Draft genomes of a novel of Sporanaerobacter strains.</title>
        <authorList>
            <person name="Ma S."/>
        </authorList>
    </citation>
    <scope>NUCLEOTIDE SEQUENCE [LARGE SCALE GENOMIC DNA]</scope>
    <source>
        <strain evidence="4">NJN-17</strain>
    </source>
</reference>
<dbReference type="KEGG" id="spoa:EQM13_03255"/>
<gene>
    <name evidence="3" type="ORF">EQM13_03255</name>
</gene>
<dbReference type="SUPFAM" id="SSF116726">
    <property type="entry name" value="TrkA C-terminal domain-like"/>
    <property type="match status" value="1"/>
</dbReference>
<dbReference type="PANTHER" id="PTHR43833">
    <property type="entry name" value="POTASSIUM CHANNEL PROTEIN 2-RELATED-RELATED"/>
    <property type="match status" value="1"/>
</dbReference>
<dbReference type="GO" id="GO:0008324">
    <property type="term" value="F:monoatomic cation transmembrane transporter activity"/>
    <property type="evidence" value="ECO:0007669"/>
    <property type="project" value="InterPro"/>
</dbReference>
<dbReference type="AlphaFoldDB" id="A0A410Q9K1"/>
<feature type="domain" description="RCK N-terminal" evidence="1">
    <location>
        <begin position="4"/>
        <end position="123"/>
    </location>
</feature>
<dbReference type="EMBL" id="CP035282">
    <property type="protein sequence ID" value="QAT60661.1"/>
    <property type="molecule type" value="Genomic_DNA"/>
</dbReference>
<proteinExistence type="predicted"/>
<dbReference type="Gene3D" id="3.40.50.720">
    <property type="entry name" value="NAD(P)-binding Rossmann-like Domain"/>
    <property type="match status" value="1"/>
</dbReference>
<dbReference type="Proteomes" id="UP000287969">
    <property type="component" value="Chromosome"/>
</dbReference>
<sequence length="224" mass="24773">MLKYKSTIPFGVIGLGRFGFALAETLADMGKDVLVLDSNEDKINQIQDKVGNALVTPHLDKATLKEAGIQNCETVIVCIGEQIEISILTTLNVIELGVPRVISKAISAEHGKILKKIGAEVVYPERDRAIRLANSLTSSRTLDYIELSSKFAISEVKIPEQFDGKTIIDADLRKKFNLNIIAIVKDGEIFVDIDPDIILKENDTIVILGKKENINRFEKTLLNL</sequence>
<evidence type="ECO:0000259" key="2">
    <source>
        <dbReference type="PROSITE" id="PS51202"/>
    </source>
</evidence>
<dbReference type="Pfam" id="PF02254">
    <property type="entry name" value="TrkA_N"/>
    <property type="match status" value="1"/>
</dbReference>
<evidence type="ECO:0000259" key="1">
    <source>
        <dbReference type="PROSITE" id="PS51201"/>
    </source>
</evidence>
<dbReference type="PANTHER" id="PTHR43833:SF7">
    <property type="entry name" value="KTR SYSTEM POTASSIUM UPTAKE PROTEIN C"/>
    <property type="match status" value="1"/>
</dbReference>
<evidence type="ECO:0000313" key="3">
    <source>
        <dbReference type="EMBL" id="QAT60661.1"/>
    </source>
</evidence>
<accession>A0A410Q9K1</accession>
<dbReference type="InterPro" id="IPR036721">
    <property type="entry name" value="RCK_C_sf"/>
</dbReference>
<dbReference type="GO" id="GO:0006813">
    <property type="term" value="P:potassium ion transport"/>
    <property type="evidence" value="ECO:0007669"/>
    <property type="project" value="InterPro"/>
</dbReference>
<dbReference type="PROSITE" id="PS51202">
    <property type="entry name" value="RCK_C"/>
    <property type="match status" value="1"/>
</dbReference>
<dbReference type="Pfam" id="PF02080">
    <property type="entry name" value="TrkA_C"/>
    <property type="match status" value="1"/>
</dbReference>
<keyword evidence="4" id="KW-1185">Reference proteome</keyword>
<name>A0A410Q9K1_9FIRM</name>
<protein>
    <submittedName>
        <fullName evidence="3">TrkA family potassium uptake protein</fullName>
    </submittedName>
</protein>
<dbReference type="InterPro" id="IPR003148">
    <property type="entry name" value="RCK_N"/>
</dbReference>
<dbReference type="RefSeq" id="WP_071140378.1">
    <property type="nucleotide sequence ID" value="NZ_CP035282.1"/>
</dbReference>
<dbReference type="InterPro" id="IPR050721">
    <property type="entry name" value="Trk_Ktr_HKT_K-transport"/>
</dbReference>
<dbReference type="SUPFAM" id="SSF51735">
    <property type="entry name" value="NAD(P)-binding Rossmann-fold domains"/>
    <property type="match status" value="1"/>
</dbReference>